<evidence type="ECO:0000313" key="1">
    <source>
        <dbReference type="EMBL" id="SPD86645.1"/>
    </source>
</evidence>
<organism evidence="1 2">
    <name type="scientific">Micropruina glycogenica</name>
    <dbReference type="NCBI Taxonomy" id="75385"/>
    <lineage>
        <taxon>Bacteria</taxon>
        <taxon>Bacillati</taxon>
        <taxon>Actinomycetota</taxon>
        <taxon>Actinomycetes</taxon>
        <taxon>Propionibacteriales</taxon>
        <taxon>Nocardioidaceae</taxon>
        <taxon>Micropruina</taxon>
    </lineage>
</organism>
<dbReference type="EMBL" id="LT985188">
    <property type="protein sequence ID" value="SPD86645.1"/>
    <property type="molecule type" value="Genomic_DNA"/>
</dbReference>
<reference evidence="1 2" key="1">
    <citation type="submission" date="2018-02" db="EMBL/GenBank/DDBJ databases">
        <authorList>
            <person name="Cohen D.B."/>
            <person name="Kent A.D."/>
        </authorList>
    </citation>
    <scope>NUCLEOTIDE SEQUENCE [LARGE SCALE GENOMIC DNA]</scope>
    <source>
        <strain evidence="1">1</strain>
    </source>
</reference>
<accession>A0A2N9JGK6</accession>
<dbReference type="KEGG" id="mgg:MPLG2_1609"/>
<gene>
    <name evidence="1" type="ORF">MPLG2_1609</name>
</gene>
<proteinExistence type="predicted"/>
<keyword evidence="2" id="KW-1185">Reference proteome</keyword>
<sequence length="44" mass="4834">MVKTRSTVSPDDLPERFPAVRVISVMGWLRFQLGSDALSAGGER</sequence>
<dbReference type="AlphaFoldDB" id="A0A2N9JGK6"/>
<dbReference type="Proteomes" id="UP000238164">
    <property type="component" value="Chromosome 1"/>
</dbReference>
<evidence type="ECO:0000313" key="2">
    <source>
        <dbReference type="Proteomes" id="UP000238164"/>
    </source>
</evidence>
<protein>
    <submittedName>
        <fullName evidence="1">Uncharacterized protein</fullName>
    </submittedName>
</protein>
<name>A0A2N9JGK6_9ACTN</name>